<dbReference type="EMBL" id="MHMV01000055">
    <property type="protein sequence ID" value="OGZ33076.1"/>
    <property type="molecule type" value="Genomic_DNA"/>
</dbReference>
<name>A0A1G2F4S8_9BACT</name>
<dbReference type="PANTHER" id="PTHR42833">
    <property type="entry name" value="URIDYLATE KINASE"/>
    <property type="match status" value="1"/>
</dbReference>
<protein>
    <recommendedName>
        <fullName evidence="3">UMP kinase</fullName>
        <ecNumber evidence="3">2.7.4.22</ecNumber>
    </recommendedName>
    <alternativeName>
        <fullName evidence="9">Uridine monophosphate kinase</fullName>
    </alternativeName>
</protein>
<reference evidence="11 12" key="1">
    <citation type="journal article" date="2016" name="Nat. Commun.">
        <title>Thousands of microbial genomes shed light on interconnected biogeochemical processes in an aquifer system.</title>
        <authorList>
            <person name="Anantharaman K."/>
            <person name="Brown C.T."/>
            <person name="Hug L.A."/>
            <person name="Sharon I."/>
            <person name="Castelle C.J."/>
            <person name="Probst A.J."/>
            <person name="Thomas B.C."/>
            <person name="Singh A."/>
            <person name="Wilkins M.J."/>
            <person name="Karaoz U."/>
            <person name="Brodie E.L."/>
            <person name="Williams K.H."/>
            <person name="Hubbard S.S."/>
            <person name="Banfield J.F."/>
        </authorList>
    </citation>
    <scope>NUCLEOTIDE SEQUENCE [LARGE SCALE GENOMIC DNA]</scope>
</reference>
<keyword evidence="7" id="KW-0067">ATP-binding</keyword>
<evidence type="ECO:0000256" key="6">
    <source>
        <dbReference type="ARBA" id="ARBA00022777"/>
    </source>
</evidence>
<dbReference type="GO" id="GO:0033862">
    <property type="term" value="F:UMP kinase activity"/>
    <property type="evidence" value="ECO:0007669"/>
    <property type="project" value="UniProtKB-EC"/>
</dbReference>
<accession>A0A1G2F4S8</accession>
<dbReference type="EC" id="2.7.4.22" evidence="3"/>
<evidence type="ECO:0000256" key="5">
    <source>
        <dbReference type="ARBA" id="ARBA00022741"/>
    </source>
</evidence>
<dbReference type="Proteomes" id="UP000177725">
    <property type="component" value="Unassembled WGS sequence"/>
</dbReference>
<dbReference type="InterPro" id="IPR001048">
    <property type="entry name" value="Asp/Glu/Uridylate_kinase"/>
</dbReference>
<evidence type="ECO:0000256" key="4">
    <source>
        <dbReference type="ARBA" id="ARBA00022679"/>
    </source>
</evidence>
<dbReference type="Pfam" id="PF00696">
    <property type="entry name" value="AA_kinase"/>
    <property type="match status" value="1"/>
</dbReference>
<sequence length="252" mass="28050">MSDSKKDFVVALGGSSIYPNEIDVEYLKQFYNFICDRIKKGMRFVIVIGGGALARKFQNAASQVNKVSDEDKDWIGIHATRLNAHLLRTIFFKEADPVIMDSRGKLKDFDSHAIIIGAGWRPGWSTDFVAVQIATDFGLKQTIILGKPEYVFDKDPSFAPPSLKLRRASKAIASKHQKFPEAKPFKNLSWDEYLKLIPNDWSPGIHAPVDPIAAKLAQSQNLEVIVASGADLENFKKILDGGKFKGTVIKNN</sequence>
<dbReference type="SUPFAM" id="SSF53633">
    <property type="entry name" value="Carbamate kinase-like"/>
    <property type="match status" value="1"/>
</dbReference>
<feature type="domain" description="Aspartate/glutamate/uridylate kinase" evidence="10">
    <location>
        <begin position="8"/>
        <end position="157"/>
    </location>
</feature>
<evidence type="ECO:0000256" key="2">
    <source>
        <dbReference type="ARBA" id="ARBA00007614"/>
    </source>
</evidence>
<evidence type="ECO:0000259" key="10">
    <source>
        <dbReference type="Pfam" id="PF00696"/>
    </source>
</evidence>
<comment type="similarity">
    <text evidence="2">Belongs to the UMP kinase family.</text>
</comment>
<dbReference type="InterPro" id="IPR036393">
    <property type="entry name" value="AceGlu_kinase-like_sf"/>
</dbReference>
<evidence type="ECO:0000313" key="11">
    <source>
        <dbReference type="EMBL" id="OGZ33076.1"/>
    </source>
</evidence>
<evidence type="ECO:0000256" key="7">
    <source>
        <dbReference type="ARBA" id="ARBA00022840"/>
    </source>
</evidence>
<keyword evidence="8" id="KW-0665">Pyrimidine biosynthesis</keyword>
<comment type="pathway">
    <text evidence="1">Pyrimidine metabolism; CTP biosynthesis via de novo pathway; UDP from UMP (UMPK route): step 1/1.</text>
</comment>
<dbReference type="PANTHER" id="PTHR42833:SF4">
    <property type="entry name" value="URIDYLATE KINASE PUMPKIN, CHLOROPLASTIC"/>
    <property type="match status" value="1"/>
</dbReference>
<evidence type="ECO:0000313" key="12">
    <source>
        <dbReference type="Proteomes" id="UP000177725"/>
    </source>
</evidence>
<evidence type="ECO:0000256" key="9">
    <source>
        <dbReference type="ARBA" id="ARBA00032092"/>
    </source>
</evidence>
<comment type="caution">
    <text evidence="11">The sequence shown here is derived from an EMBL/GenBank/DDBJ whole genome shotgun (WGS) entry which is preliminary data.</text>
</comment>
<dbReference type="AlphaFoldDB" id="A0A1G2F4S8"/>
<dbReference type="GO" id="GO:0005524">
    <property type="term" value="F:ATP binding"/>
    <property type="evidence" value="ECO:0007669"/>
    <property type="project" value="UniProtKB-KW"/>
</dbReference>
<keyword evidence="6" id="KW-0418">Kinase</keyword>
<keyword evidence="4" id="KW-0808">Transferase</keyword>
<proteinExistence type="inferred from homology"/>
<evidence type="ECO:0000256" key="1">
    <source>
        <dbReference type="ARBA" id="ARBA00004791"/>
    </source>
</evidence>
<evidence type="ECO:0000256" key="3">
    <source>
        <dbReference type="ARBA" id="ARBA00012899"/>
    </source>
</evidence>
<dbReference type="Gene3D" id="3.40.1160.10">
    <property type="entry name" value="Acetylglutamate kinase-like"/>
    <property type="match status" value="1"/>
</dbReference>
<dbReference type="GO" id="GO:0006225">
    <property type="term" value="P:UDP biosynthetic process"/>
    <property type="evidence" value="ECO:0007669"/>
    <property type="project" value="TreeGrafter"/>
</dbReference>
<organism evidence="11 12">
    <name type="scientific">Candidatus Portnoybacteria bacterium RBG_13_41_18</name>
    <dbReference type="NCBI Taxonomy" id="1801991"/>
    <lineage>
        <taxon>Bacteria</taxon>
        <taxon>Candidatus Portnoyibacteriota</taxon>
    </lineage>
</organism>
<gene>
    <name evidence="11" type="ORF">A2174_00635</name>
</gene>
<keyword evidence="5" id="KW-0547">Nucleotide-binding</keyword>
<evidence type="ECO:0000256" key="8">
    <source>
        <dbReference type="ARBA" id="ARBA00022975"/>
    </source>
</evidence>